<sequence>MNIFPNKPKILNLLLAATLSVIHFSCSKDDNSFPSSGNEEDIVLMANTTDTVVYAMVDKSKIPIYLSIPKGCDSESLPAIVVLHGSDGMWTNHDPKSGTMSGQNNEWRELFDENCIVGAYVDSYSGRGVTTRTGKWTTAPDNFKISSQFIRPKDANAALSLLKRLHFSNGKSVIRSKDIALLGFSDGASAVAATLYNTETTPKDWKWSQVFDAKKYDVSSGVLPPDPKPTEGFSGGVFYYGGSGGYDYWGANVCGSNAMEGNIFRTYAPILYQIPENGYLTESTLCMYNVLKEKGDPVELNLYEGVGHGFDFDHLQQSYEARAKAINWYRKVLHINP</sequence>
<dbReference type="Gene3D" id="3.40.50.1820">
    <property type="entry name" value="alpha/beta hydrolase"/>
    <property type="match status" value="1"/>
</dbReference>
<reference evidence="5 7" key="1">
    <citation type="submission" date="2018-08" db="EMBL/GenBank/DDBJ databases">
        <title>Proposal of Muricauda 72 sp.nov. and Muricauda NH166 sp.nov., isolated from seawater.</title>
        <authorList>
            <person name="Cheng H."/>
            <person name="Wu Y.-H."/>
            <person name="Guo L.-L."/>
            <person name="Xu X.-W."/>
        </authorList>
    </citation>
    <scope>NUCLEOTIDE SEQUENCE [LARGE SCALE GENOMIC DNA]</scope>
    <source>
        <strain evidence="5 7">72</strain>
    </source>
</reference>
<dbReference type="Proteomes" id="UP000321621">
    <property type="component" value="Unassembled WGS sequence"/>
</dbReference>
<evidence type="ECO:0000313" key="6">
    <source>
        <dbReference type="EMBL" id="TXJ95397.1"/>
    </source>
</evidence>
<evidence type="ECO:0000256" key="2">
    <source>
        <dbReference type="ARBA" id="ARBA00022692"/>
    </source>
</evidence>
<dbReference type="GO" id="GO:0016020">
    <property type="term" value="C:membrane"/>
    <property type="evidence" value="ECO:0007669"/>
    <property type="project" value="UniProtKB-SubCell"/>
</dbReference>
<keyword evidence="3" id="KW-1133">Transmembrane helix</keyword>
<protein>
    <recommendedName>
        <fullName evidence="9">Alpha/beta hydrolase</fullName>
    </recommendedName>
</protein>
<name>A0A3A1NM58_9FLAO</name>
<comment type="subcellular location">
    <subcellularLocation>
        <location evidence="1">Membrane</location>
        <topology evidence="1">Multi-pass membrane protein</topology>
    </subcellularLocation>
</comment>
<reference evidence="6 8" key="2">
    <citation type="submission" date="2019-07" db="EMBL/GenBank/DDBJ databases">
        <title>Draft genome of two Muricauda strains isolated from deep sea.</title>
        <authorList>
            <person name="Sun C."/>
        </authorList>
    </citation>
    <scope>NUCLEOTIDE SEQUENCE [LARGE SCALE GENOMIC DNA]</scope>
    <source>
        <strain evidence="6 8">72</strain>
    </source>
</reference>
<organism evidence="5 7">
    <name type="scientific">Flagellimonas pelagia</name>
    <dbReference type="NCBI Taxonomy" id="2306998"/>
    <lineage>
        <taxon>Bacteria</taxon>
        <taxon>Pseudomonadati</taxon>
        <taxon>Bacteroidota</taxon>
        <taxon>Flavobacteriia</taxon>
        <taxon>Flavobacteriales</taxon>
        <taxon>Flavobacteriaceae</taxon>
        <taxon>Flagellimonas</taxon>
    </lineage>
</organism>
<dbReference type="InterPro" id="IPR005829">
    <property type="entry name" value="Sugar_transporter_CS"/>
</dbReference>
<dbReference type="AlphaFoldDB" id="A0A3A1NM58"/>
<evidence type="ECO:0000256" key="1">
    <source>
        <dbReference type="ARBA" id="ARBA00004141"/>
    </source>
</evidence>
<evidence type="ECO:0000256" key="3">
    <source>
        <dbReference type="ARBA" id="ARBA00022989"/>
    </source>
</evidence>
<dbReference type="EMBL" id="QXFI01000023">
    <property type="protein sequence ID" value="RIV44866.1"/>
    <property type="molecule type" value="Genomic_DNA"/>
</dbReference>
<proteinExistence type="predicted"/>
<dbReference type="PROSITE" id="PS00217">
    <property type="entry name" value="SUGAR_TRANSPORT_2"/>
    <property type="match status" value="1"/>
</dbReference>
<evidence type="ECO:0000313" key="8">
    <source>
        <dbReference type="Proteomes" id="UP000321621"/>
    </source>
</evidence>
<evidence type="ECO:0000256" key="4">
    <source>
        <dbReference type="ARBA" id="ARBA00023136"/>
    </source>
</evidence>
<dbReference type="EMBL" id="VNWK01000023">
    <property type="protein sequence ID" value="TXJ95397.1"/>
    <property type="molecule type" value="Genomic_DNA"/>
</dbReference>
<dbReference type="Proteomes" id="UP000266691">
    <property type="component" value="Unassembled WGS sequence"/>
</dbReference>
<dbReference type="OrthoDB" id="1412847at2"/>
<comment type="caution">
    <text evidence="5">The sequence shown here is derived from an EMBL/GenBank/DDBJ whole genome shotgun (WGS) entry which is preliminary data.</text>
</comment>
<dbReference type="InterPro" id="IPR029058">
    <property type="entry name" value="AB_hydrolase_fold"/>
</dbReference>
<evidence type="ECO:0008006" key="9">
    <source>
        <dbReference type="Google" id="ProtNLM"/>
    </source>
</evidence>
<dbReference type="RefSeq" id="WP_119647230.1">
    <property type="nucleotide sequence ID" value="NZ_QXFI01000023.1"/>
</dbReference>
<gene>
    <name evidence="5" type="ORF">D2V05_08455</name>
    <name evidence="6" type="ORF">FQ017_08380</name>
</gene>
<keyword evidence="2" id="KW-0812">Transmembrane</keyword>
<accession>A0A3A1NM58</accession>
<evidence type="ECO:0000313" key="7">
    <source>
        <dbReference type="Proteomes" id="UP000266691"/>
    </source>
</evidence>
<keyword evidence="4" id="KW-0472">Membrane</keyword>
<evidence type="ECO:0000313" key="5">
    <source>
        <dbReference type="EMBL" id="RIV44866.1"/>
    </source>
</evidence>
<keyword evidence="8" id="KW-1185">Reference proteome</keyword>
<dbReference type="SUPFAM" id="SSF53474">
    <property type="entry name" value="alpha/beta-Hydrolases"/>
    <property type="match status" value="1"/>
</dbReference>
<dbReference type="GO" id="GO:0022857">
    <property type="term" value="F:transmembrane transporter activity"/>
    <property type="evidence" value="ECO:0007669"/>
    <property type="project" value="InterPro"/>
</dbReference>